<gene>
    <name evidence="2" type="ORF">SAMN04488693_101437</name>
</gene>
<dbReference type="RefSeq" id="WP_090584311.1">
    <property type="nucleotide sequence ID" value="NZ_FNDT01000001.1"/>
</dbReference>
<name>A0A1G8D0C0_9MICC</name>
<keyword evidence="1" id="KW-0472">Membrane</keyword>
<dbReference type="OrthoDB" id="5074912at2"/>
<evidence type="ECO:0000256" key="1">
    <source>
        <dbReference type="SAM" id="Phobius"/>
    </source>
</evidence>
<dbReference type="AlphaFoldDB" id="A0A1G8D0C0"/>
<dbReference type="Proteomes" id="UP000199258">
    <property type="component" value="Unassembled WGS sequence"/>
</dbReference>
<sequence>MNRTNASWSDPASPVFGALSTAVAGVLPLIDPSKLNNTQRRTVHAASAVLTGVYAAVIVGGRNRRMMPLKVATGLAATGAALRFADAGDTFDAHLEQKLRQAGSRYPRVWMAVGAAALTFAGHLGDRAASRTQLFEPMAIDQRERLRSPGAAVCSLVEGLLGATDWLGADALHAQLHAAREVYWDGGFTSVVHFRVPDELPRAVPHEQVFPVRGQFSGPDGTPLRLFLQISDGKLDYLGVEPANPEDADHFDDLIDEWPEPSEITYVLDDPDGTTAPLPG</sequence>
<dbReference type="EMBL" id="FNDT01000001">
    <property type="protein sequence ID" value="SDH51102.1"/>
    <property type="molecule type" value="Genomic_DNA"/>
</dbReference>
<proteinExistence type="predicted"/>
<accession>A0A1G8D0C0</accession>
<protein>
    <submittedName>
        <fullName evidence="2">Uncharacterized protein</fullName>
    </submittedName>
</protein>
<organism evidence="2 3">
    <name type="scientific">Arthrobacter subterraneus</name>
    <dbReference type="NCBI Taxonomy" id="335973"/>
    <lineage>
        <taxon>Bacteria</taxon>
        <taxon>Bacillati</taxon>
        <taxon>Actinomycetota</taxon>
        <taxon>Actinomycetes</taxon>
        <taxon>Micrococcales</taxon>
        <taxon>Micrococcaceae</taxon>
        <taxon>Arthrobacter</taxon>
    </lineage>
</organism>
<keyword evidence="1" id="KW-0812">Transmembrane</keyword>
<keyword evidence="3" id="KW-1185">Reference proteome</keyword>
<evidence type="ECO:0000313" key="2">
    <source>
        <dbReference type="EMBL" id="SDH51102.1"/>
    </source>
</evidence>
<keyword evidence="1" id="KW-1133">Transmembrane helix</keyword>
<reference evidence="2 3" key="1">
    <citation type="submission" date="2016-10" db="EMBL/GenBank/DDBJ databases">
        <authorList>
            <person name="de Groot N.N."/>
        </authorList>
    </citation>
    <scope>NUCLEOTIDE SEQUENCE [LARGE SCALE GENOMIC DNA]</scope>
    <source>
        <strain evidence="2 3">NP_1H</strain>
    </source>
</reference>
<feature type="transmembrane region" description="Helical" evidence="1">
    <location>
        <begin position="42"/>
        <end position="60"/>
    </location>
</feature>
<evidence type="ECO:0000313" key="3">
    <source>
        <dbReference type="Proteomes" id="UP000199258"/>
    </source>
</evidence>